<evidence type="ECO:0000313" key="2">
    <source>
        <dbReference type="Proteomes" id="UP000219369"/>
    </source>
</evidence>
<sequence length="154" mass="17600">MSLAELVEKAYASLTDQPPHTPVQVSTVKTLLELYIATFILKDYEVTFRLIHPDYKQHDPLVGDGRQSIIDFSTVMERKTAEETGKPANPPEIFFKRILVDGEFVFVHVHSLRWPGDRGIAVMDLFRFQNGVFTEHWDVIQPVPEVSGNPNTMF</sequence>
<dbReference type="AlphaFoldDB" id="A0A2H3T1M7"/>
<organism evidence="1 2">
    <name type="scientific">Fusarium oxysporum</name>
    <name type="common">Fusarium vascular wilt</name>
    <dbReference type="NCBI Taxonomy" id="5507"/>
    <lineage>
        <taxon>Eukaryota</taxon>
        <taxon>Fungi</taxon>
        <taxon>Dikarya</taxon>
        <taxon>Ascomycota</taxon>
        <taxon>Pezizomycotina</taxon>
        <taxon>Sordariomycetes</taxon>
        <taxon>Hypocreomycetidae</taxon>
        <taxon>Hypocreales</taxon>
        <taxon>Nectriaceae</taxon>
        <taxon>Fusarium</taxon>
        <taxon>Fusarium oxysporum species complex</taxon>
    </lineage>
</organism>
<dbReference type="EMBL" id="FMJY01000002">
    <property type="protein sequence ID" value="SCO78564.1"/>
    <property type="molecule type" value="Genomic_DNA"/>
</dbReference>
<dbReference type="Proteomes" id="UP000219369">
    <property type="component" value="Unassembled WGS sequence"/>
</dbReference>
<protein>
    <recommendedName>
        <fullName evidence="3">SnoaL-like domain-containing protein</fullName>
    </recommendedName>
</protein>
<accession>A0A2H3T1M7</accession>
<dbReference type="VEuPathDB" id="FungiDB:FOMG_02230"/>
<dbReference type="VEuPathDB" id="FungiDB:FOZG_02213"/>
<evidence type="ECO:0008006" key="3">
    <source>
        <dbReference type="Google" id="ProtNLM"/>
    </source>
</evidence>
<evidence type="ECO:0000313" key="1">
    <source>
        <dbReference type="EMBL" id="SCO78564.1"/>
    </source>
</evidence>
<dbReference type="InterPro" id="IPR032710">
    <property type="entry name" value="NTF2-like_dom_sf"/>
</dbReference>
<dbReference type="SUPFAM" id="SSF54427">
    <property type="entry name" value="NTF2-like"/>
    <property type="match status" value="1"/>
</dbReference>
<reference evidence="2" key="1">
    <citation type="submission" date="2016-09" db="EMBL/GenBank/DDBJ databases">
        <authorList>
            <person name="Guldener U."/>
        </authorList>
    </citation>
    <scope>NUCLEOTIDE SEQUENCE [LARGE SCALE GENOMIC DNA]</scope>
    <source>
        <strain evidence="2">V64-1</strain>
    </source>
</reference>
<dbReference type="VEuPathDB" id="FungiDB:FOIG_11158"/>
<dbReference type="VEuPathDB" id="FungiDB:FOC1_g10001454"/>
<dbReference type="Gene3D" id="3.10.450.50">
    <property type="match status" value="1"/>
</dbReference>
<name>A0A2H3T1M7_FUSOX</name>
<dbReference type="VEuPathDB" id="FungiDB:HZS61_001712"/>
<proteinExistence type="predicted"/>
<gene>
    <name evidence="1" type="ORF">FRV6_02777</name>
</gene>
<dbReference type="VEuPathDB" id="FungiDB:FOC4_g10004103"/>
<dbReference type="VEuPathDB" id="FungiDB:FOXG_01385"/>
<dbReference type="OrthoDB" id="2820488at2759"/>